<comment type="catalytic activity">
    <reaction evidence="1">
        <text>Release of an N-terminal tripeptide from a polypeptide.</text>
        <dbReference type="EC" id="3.4.14.10"/>
    </reaction>
</comment>
<feature type="chain" id="PRO_5045359488" description="tripeptidyl-peptidase II" evidence="12">
    <location>
        <begin position="17"/>
        <end position="617"/>
    </location>
</feature>
<evidence type="ECO:0000256" key="8">
    <source>
        <dbReference type="ARBA" id="ARBA00022825"/>
    </source>
</evidence>
<comment type="subcellular location">
    <subcellularLocation>
        <location evidence="3">Secreted</location>
        <location evidence="3">Extracellular space</location>
    </subcellularLocation>
</comment>
<dbReference type="InterPro" id="IPR036852">
    <property type="entry name" value="Peptidase_S8/S53_dom_sf"/>
</dbReference>
<keyword evidence="10" id="KW-0865">Zymogen</keyword>
<keyword evidence="15" id="KW-1185">Reference proteome</keyword>
<dbReference type="EC" id="3.4.14.10" evidence="4"/>
<feature type="active site" description="Charge relay system" evidence="11">
    <location>
        <position position="534"/>
    </location>
</feature>
<evidence type="ECO:0000256" key="1">
    <source>
        <dbReference type="ARBA" id="ARBA00001910"/>
    </source>
</evidence>
<evidence type="ECO:0000256" key="3">
    <source>
        <dbReference type="ARBA" id="ARBA00004239"/>
    </source>
</evidence>
<keyword evidence="12" id="KW-0732">Signal</keyword>
<dbReference type="Pfam" id="PF00082">
    <property type="entry name" value="Peptidase_S8"/>
    <property type="match status" value="1"/>
</dbReference>
<dbReference type="PROSITE" id="PS00138">
    <property type="entry name" value="SUBTILASE_SER"/>
    <property type="match status" value="1"/>
</dbReference>
<dbReference type="Proteomes" id="UP001521184">
    <property type="component" value="Unassembled WGS sequence"/>
</dbReference>
<dbReference type="EMBL" id="JAKEKT020000019">
    <property type="protein sequence ID" value="KAL1645434.1"/>
    <property type="molecule type" value="Genomic_DNA"/>
</dbReference>
<dbReference type="Gene3D" id="3.40.50.200">
    <property type="entry name" value="Peptidase S8/S53 domain"/>
    <property type="match status" value="1"/>
</dbReference>
<dbReference type="InterPro" id="IPR050819">
    <property type="entry name" value="Tripeptidyl-peptidase_I"/>
</dbReference>
<keyword evidence="9 11" id="KW-0106">Calcium</keyword>
<evidence type="ECO:0000256" key="10">
    <source>
        <dbReference type="ARBA" id="ARBA00023145"/>
    </source>
</evidence>
<dbReference type="PANTHER" id="PTHR14218:SF39">
    <property type="entry name" value="PEPTIDASE S53 DOMAIN-CONTAINING PROTEIN"/>
    <property type="match status" value="1"/>
</dbReference>
<feature type="signal peptide" evidence="12">
    <location>
        <begin position="1"/>
        <end position="16"/>
    </location>
</feature>
<evidence type="ECO:0000259" key="13">
    <source>
        <dbReference type="PROSITE" id="PS51695"/>
    </source>
</evidence>
<keyword evidence="6 11" id="KW-0479">Metal-binding</keyword>
<keyword evidence="7 11" id="KW-0378">Hydrolase</keyword>
<dbReference type="SUPFAM" id="SSF52743">
    <property type="entry name" value="Subtilisin-like"/>
    <property type="match status" value="1"/>
</dbReference>
<feature type="binding site" evidence="11">
    <location>
        <position position="577"/>
    </location>
    <ligand>
        <name>Ca(2+)</name>
        <dbReference type="ChEBI" id="CHEBI:29108"/>
    </ligand>
</feature>
<feature type="binding site" evidence="11">
    <location>
        <position position="578"/>
    </location>
    <ligand>
        <name>Ca(2+)</name>
        <dbReference type="ChEBI" id="CHEBI:29108"/>
    </ligand>
</feature>
<dbReference type="PANTHER" id="PTHR14218">
    <property type="entry name" value="PROTEASE S8 TRIPEPTIDYL PEPTIDASE I CLN2"/>
    <property type="match status" value="1"/>
</dbReference>
<dbReference type="SUPFAM" id="SSF54897">
    <property type="entry name" value="Protease propeptides/inhibitors"/>
    <property type="match status" value="1"/>
</dbReference>
<comment type="function">
    <text evidence="2">Secreted tripeptidyl-peptidase which degrades proteins at acidic pHs and is involved in virulence.</text>
</comment>
<evidence type="ECO:0000256" key="11">
    <source>
        <dbReference type="PROSITE-ProRule" id="PRU01032"/>
    </source>
</evidence>
<evidence type="ECO:0000256" key="2">
    <source>
        <dbReference type="ARBA" id="ARBA00002451"/>
    </source>
</evidence>
<proteinExistence type="predicted"/>
<sequence length="617" mass="66104">MLGSHLLVLLAAAASASPLRARSEYQIKEHFHVPRSWSRVGRAPSEHVVNLQIGLKQARFAELERHLYEVSDPRHERYGQHLTVDDVNDLVTPADDTLDLVHEWLEDNGIAKSHLEYSPAKDWIKVSLPVDHVEALLDTEYSVYQHETGGHIVRTPSWSLPRHLHNHVETIQPTNSFFRAAPRRSTARPIIEDVLQPLAHQKFISDLASSDAGASDVSAVCNTTVVTPQCLRTYYGTLDYVPQVPGKNKIGLTNYLNETSKRTDVKLFLQQFRPDAASAANNFTIEVINGGDNTQTPNTAEQNADGKNMEGNLDAETILGIGYPTPLIAYNTGGSPPFQPDANTDTNTNEPYLDWVQHVLDQSDVPQVISTSYGDDEQTVPPSYAHTVCNMFAQLGARGVSLLFASGDAGVGETGACISNNGTGAATFLPSFPDGCPYVTSVGATTGFSPETAAYDVLGSGSVFTSGGGFSNYFAQPSYQTEAVQNYSAATSLADGAYAGLYNASGRAYPDIAAQGQRFVVTWEGSNIRLDGTSASTPLAAAIVSLVNDALIAAGRSPLGFLNPWLYQGGGWEAFNDVTNGSAAGCGVEGFVAAEGWDPVTGFGTPNFPAILESLGL</sequence>
<dbReference type="InterPro" id="IPR023828">
    <property type="entry name" value="Peptidase_S8_Ser-AS"/>
</dbReference>
<feature type="binding site" evidence="11">
    <location>
        <position position="598"/>
    </location>
    <ligand>
        <name>Ca(2+)</name>
        <dbReference type="ChEBI" id="CHEBI:29108"/>
    </ligand>
</feature>
<protein>
    <recommendedName>
        <fullName evidence="4">tripeptidyl-peptidase II</fullName>
        <ecNumber evidence="4">3.4.14.10</ecNumber>
    </recommendedName>
</protein>
<dbReference type="InterPro" id="IPR030400">
    <property type="entry name" value="Sedolisin_dom"/>
</dbReference>
<evidence type="ECO:0000256" key="6">
    <source>
        <dbReference type="ARBA" id="ARBA00022723"/>
    </source>
</evidence>
<keyword evidence="5 11" id="KW-0645">Protease</keyword>
<dbReference type="PROSITE" id="PS51695">
    <property type="entry name" value="SEDOLISIN"/>
    <property type="match status" value="1"/>
</dbReference>
<evidence type="ECO:0000256" key="4">
    <source>
        <dbReference type="ARBA" id="ARBA00012462"/>
    </source>
</evidence>
<dbReference type="InterPro" id="IPR015366">
    <property type="entry name" value="S53_propep"/>
</dbReference>
<organism evidence="14 15">
    <name type="scientific">Diplodia intermedia</name>
    <dbReference type="NCBI Taxonomy" id="856260"/>
    <lineage>
        <taxon>Eukaryota</taxon>
        <taxon>Fungi</taxon>
        <taxon>Dikarya</taxon>
        <taxon>Ascomycota</taxon>
        <taxon>Pezizomycotina</taxon>
        <taxon>Dothideomycetes</taxon>
        <taxon>Dothideomycetes incertae sedis</taxon>
        <taxon>Botryosphaeriales</taxon>
        <taxon>Botryosphaeriaceae</taxon>
        <taxon>Diplodia</taxon>
    </lineage>
</organism>
<name>A0ABR3TV76_9PEZI</name>
<evidence type="ECO:0000256" key="12">
    <source>
        <dbReference type="SAM" id="SignalP"/>
    </source>
</evidence>
<evidence type="ECO:0000313" key="14">
    <source>
        <dbReference type="EMBL" id="KAL1645434.1"/>
    </source>
</evidence>
<dbReference type="CDD" id="cd11377">
    <property type="entry name" value="Pro-peptidase_S53"/>
    <property type="match status" value="1"/>
</dbReference>
<keyword evidence="8 11" id="KW-0720">Serine protease</keyword>
<dbReference type="InterPro" id="IPR000209">
    <property type="entry name" value="Peptidase_S8/S53_dom"/>
</dbReference>
<evidence type="ECO:0000256" key="5">
    <source>
        <dbReference type="ARBA" id="ARBA00022670"/>
    </source>
</evidence>
<reference evidence="14 15" key="1">
    <citation type="journal article" date="2023" name="Plant Dis.">
        <title>First Report of Diplodia intermedia Causing Canker and Dieback Diseases on Apple Trees in Canada.</title>
        <authorList>
            <person name="Ellouze W."/>
            <person name="Ilyukhin E."/>
            <person name="Sulman M."/>
            <person name="Ali S."/>
        </authorList>
    </citation>
    <scope>NUCLEOTIDE SEQUENCE [LARGE SCALE GENOMIC DNA]</scope>
    <source>
        <strain evidence="14 15">M45-28</strain>
    </source>
</reference>
<comment type="cofactor">
    <cofactor evidence="11">
        <name>Ca(2+)</name>
        <dbReference type="ChEBI" id="CHEBI:29108"/>
    </cofactor>
    <text evidence="11">Binds 1 Ca(2+) ion per subunit.</text>
</comment>
<dbReference type="CDD" id="cd04056">
    <property type="entry name" value="Peptidases_S53"/>
    <property type="match status" value="1"/>
</dbReference>
<evidence type="ECO:0000256" key="9">
    <source>
        <dbReference type="ARBA" id="ARBA00022837"/>
    </source>
</evidence>
<feature type="active site" description="Charge relay system" evidence="11">
    <location>
        <position position="310"/>
    </location>
</feature>
<accession>A0ABR3TV76</accession>
<dbReference type="Pfam" id="PF09286">
    <property type="entry name" value="Pro-kuma_activ"/>
    <property type="match status" value="1"/>
</dbReference>
<comment type="caution">
    <text evidence="14">The sequence shown here is derived from an EMBL/GenBank/DDBJ whole genome shotgun (WGS) entry which is preliminary data.</text>
</comment>
<evidence type="ECO:0000256" key="7">
    <source>
        <dbReference type="ARBA" id="ARBA00022801"/>
    </source>
</evidence>
<evidence type="ECO:0000313" key="15">
    <source>
        <dbReference type="Proteomes" id="UP001521184"/>
    </source>
</evidence>
<feature type="active site" description="Charge relay system" evidence="11">
    <location>
        <position position="314"/>
    </location>
</feature>
<gene>
    <name evidence="14" type="ORF">SLS58_003741</name>
</gene>
<feature type="domain" description="Peptidase S53" evidence="13">
    <location>
        <begin position="225"/>
        <end position="617"/>
    </location>
</feature>
<feature type="binding site" evidence="11">
    <location>
        <position position="596"/>
    </location>
    <ligand>
        <name>Ca(2+)</name>
        <dbReference type="ChEBI" id="CHEBI:29108"/>
    </ligand>
</feature>
<dbReference type="SMART" id="SM00944">
    <property type="entry name" value="Pro-kuma_activ"/>
    <property type="match status" value="1"/>
</dbReference>